<keyword evidence="2" id="KW-1185">Reference proteome</keyword>
<protein>
    <submittedName>
        <fullName evidence="1">Uncharacterized protein</fullName>
    </submittedName>
</protein>
<dbReference type="STRING" id="1159017.SAMN02927930_00007"/>
<sequence>MEKKVWQAGLDVLMETTPILGPAIVAMTRASRQLEVASDSNNIVTLNDEANRQRVELSMAEMQAKVAQEVAIARRIEEADEVEIEEYYEGEAQGNAGLETDGSSVLFGVSGKGSRVTKRVYRFKRYPS</sequence>
<dbReference type="RefSeq" id="WP_092590471.1">
    <property type="nucleotide sequence ID" value="NZ_FMXN01000001.1"/>
</dbReference>
<proteinExistence type="predicted"/>
<gene>
    <name evidence="1" type="ORF">SAMN02927930_00007</name>
</gene>
<organism evidence="1 2">
    <name type="scientific">Pseudidiomarina indica</name>
    <dbReference type="NCBI Taxonomy" id="1159017"/>
    <lineage>
        <taxon>Bacteria</taxon>
        <taxon>Pseudomonadati</taxon>
        <taxon>Pseudomonadota</taxon>
        <taxon>Gammaproteobacteria</taxon>
        <taxon>Alteromonadales</taxon>
        <taxon>Idiomarinaceae</taxon>
        <taxon>Pseudidiomarina</taxon>
    </lineage>
</organism>
<name>A0A1G6A021_9GAMM</name>
<evidence type="ECO:0000313" key="2">
    <source>
        <dbReference type="Proteomes" id="UP000199626"/>
    </source>
</evidence>
<dbReference type="EMBL" id="FMXN01000001">
    <property type="protein sequence ID" value="SDB01670.1"/>
    <property type="molecule type" value="Genomic_DNA"/>
</dbReference>
<dbReference type="Proteomes" id="UP000199626">
    <property type="component" value="Unassembled WGS sequence"/>
</dbReference>
<accession>A0A1G6A021</accession>
<dbReference type="AlphaFoldDB" id="A0A1G6A021"/>
<evidence type="ECO:0000313" key="1">
    <source>
        <dbReference type="EMBL" id="SDB01670.1"/>
    </source>
</evidence>
<reference evidence="2" key="1">
    <citation type="submission" date="2016-10" db="EMBL/GenBank/DDBJ databases">
        <authorList>
            <person name="Varghese N."/>
            <person name="Submissions S."/>
        </authorList>
    </citation>
    <scope>NUCLEOTIDE SEQUENCE [LARGE SCALE GENOMIC DNA]</scope>
    <source>
        <strain evidence="2">CGMCC 1.10824</strain>
    </source>
</reference>
<dbReference type="OrthoDB" id="2340053at2"/>